<dbReference type="OrthoDB" id="5292899at2"/>
<name>A0A2S8AF34_9FLAO</name>
<organism evidence="2 3">
    <name type="scientific">Apibacter adventoris</name>
    <dbReference type="NCBI Taxonomy" id="1679466"/>
    <lineage>
        <taxon>Bacteria</taxon>
        <taxon>Pseudomonadati</taxon>
        <taxon>Bacteroidota</taxon>
        <taxon>Flavobacteriia</taxon>
        <taxon>Flavobacteriales</taxon>
        <taxon>Weeksellaceae</taxon>
        <taxon>Apibacter</taxon>
    </lineage>
</organism>
<dbReference type="AlphaFoldDB" id="A0A2S8AF34"/>
<comment type="caution">
    <text evidence="2">The sequence shown here is derived from an EMBL/GenBank/DDBJ whole genome shotgun (WGS) entry which is preliminary data.</text>
</comment>
<dbReference type="EMBL" id="PSZM01000024">
    <property type="protein sequence ID" value="PQL94245.1"/>
    <property type="molecule type" value="Genomic_DNA"/>
</dbReference>
<dbReference type="InterPro" id="IPR007372">
    <property type="entry name" value="Lipid/polyisoprenoid-bd_YceI"/>
</dbReference>
<keyword evidence="3" id="KW-1185">Reference proteome</keyword>
<accession>A0A2S8AF34</accession>
<feature type="domain" description="Lipid/polyisoprenoid-binding YceI-like" evidence="1">
    <location>
        <begin position="52"/>
        <end position="176"/>
    </location>
</feature>
<evidence type="ECO:0000313" key="3">
    <source>
        <dbReference type="Proteomes" id="UP000238042"/>
    </source>
</evidence>
<dbReference type="PROSITE" id="PS51257">
    <property type="entry name" value="PROKAR_LIPOPROTEIN"/>
    <property type="match status" value="1"/>
</dbReference>
<gene>
    <name evidence="2" type="ORF">C4S77_03520</name>
</gene>
<proteinExistence type="predicted"/>
<dbReference type="RefSeq" id="WP_105192253.1">
    <property type="nucleotide sequence ID" value="NZ_PSZM01000024.1"/>
</dbReference>
<dbReference type="Proteomes" id="UP000238042">
    <property type="component" value="Unassembled WGS sequence"/>
</dbReference>
<reference evidence="2 3" key="1">
    <citation type="submission" date="2018-02" db="EMBL/GenBank/DDBJ databases">
        <title>Genome sequences of Apibacter spp., gut symbionts of Asian honey bees.</title>
        <authorList>
            <person name="Kwong W.K."/>
            <person name="Steele M.I."/>
            <person name="Moran N.A."/>
        </authorList>
    </citation>
    <scope>NUCLEOTIDE SEQUENCE [LARGE SCALE GENOMIC DNA]</scope>
    <source>
        <strain evidence="3">wkB301</strain>
    </source>
</reference>
<sequence length="205" mass="22490">MKNLIGGLLLYSFALISCGDNSGGNKGVVVENNNSESSNTVIPAKESSYTKTLQWTAYKMKEKVPVIGTFNSISLTNTQEEKPILESLQGAKFSCDGTTVSTGDTARDGTLTAFFFKRLQDTTIQGNFGKFENNKVPITFILDGKTVTKVFDYTLKGKELTIKGSIDILKDFGAEKAFTSLHRACYDLHEGKTWTEVDIIAKISE</sequence>
<protein>
    <recommendedName>
        <fullName evidence="1">Lipid/polyisoprenoid-binding YceI-like domain-containing protein</fullName>
    </recommendedName>
</protein>
<evidence type="ECO:0000259" key="1">
    <source>
        <dbReference type="Pfam" id="PF04264"/>
    </source>
</evidence>
<evidence type="ECO:0000313" key="2">
    <source>
        <dbReference type="EMBL" id="PQL94245.1"/>
    </source>
</evidence>
<dbReference type="Pfam" id="PF04264">
    <property type="entry name" value="YceI"/>
    <property type="match status" value="1"/>
</dbReference>